<evidence type="ECO:0000313" key="6">
    <source>
        <dbReference type="Proteomes" id="UP000652013"/>
    </source>
</evidence>
<keyword evidence="6" id="KW-1185">Reference proteome</keyword>
<dbReference type="PANTHER" id="PTHR43278">
    <property type="entry name" value="NAD(P)H-DEPENDENT FMN-CONTAINING OXIDOREDUCTASE YWQN-RELATED"/>
    <property type="match status" value="1"/>
</dbReference>
<feature type="region of interest" description="Disordered" evidence="3">
    <location>
        <begin position="1"/>
        <end position="21"/>
    </location>
</feature>
<evidence type="ECO:0000259" key="4">
    <source>
        <dbReference type="Pfam" id="PF03358"/>
    </source>
</evidence>
<gene>
    <name evidence="5" type="ORF">Sya03_12390</name>
</gene>
<dbReference type="Gene3D" id="3.40.50.360">
    <property type="match status" value="1"/>
</dbReference>
<reference evidence="5" key="1">
    <citation type="submission" date="2021-01" db="EMBL/GenBank/DDBJ databases">
        <title>Whole genome shotgun sequence of Spirilliplanes yamanashiensis NBRC 15828.</title>
        <authorList>
            <person name="Komaki H."/>
            <person name="Tamura T."/>
        </authorList>
    </citation>
    <scope>NUCLEOTIDE SEQUENCE</scope>
    <source>
        <strain evidence="5">NBRC 15828</strain>
    </source>
</reference>
<feature type="compositionally biased region" description="Low complexity" evidence="3">
    <location>
        <begin position="12"/>
        <end position="21"/>
    </location>
</feature>
<accession>A0A8J4DH76</accession>
<dbReference type="PANTHER" id="PTHR43278:SF4">
    <property type="entry name" value="NAD(P)H-DEPENDENT FMN-CONTAINING OXIDOREDUCTASE YWQN-RELATED"/>
    <property type="match status" value="1"/>
</dbReference>
<name>A0A8J4DH76_9ACTN</name>
<sequence>MTPHATAPAVPRPTTGGATRPPTILALNGSERADGNTAAVLGHVAELAAGRGARLEVVHLAQHTILPCGTCGDCNLKRTACDVTDDVPGIVARMTAADGIIYAAPVHGFGMAETMQRFIERAGVGHLRFRRPLTNKVAGVIVTGRRYAHGDVHAQLQNNVLLNRMLLVGSGFPALVQAGARGDWRHDREGMDTVFRLTHRMIDMIELLRDYRRTTGRDLPVPHQNERALR</sequence>
<dbReference type="AlphaFoldDB" id="A0A8J4DH76"/>
<keyword evidence="2" id="KW-0288">FMN</keyword>
<protein>
    <submittedName>
        <fullName evidence="5">FMN reductase</fullName>
    </submittedName>
</protein>
<evidence type="ECO:0000313" key="5">
    <source>
        <dbReference type="EMBL" id="GIJ01887.1"/>
    </source>
</evidence>
<dbReference type="InterPro" id="IPR029039">
    <property type="entry name" value="Flavoprotein-like_sf"/>
</dbReference>
<dbReference type="GO" id="GO:0016491">
    <property type="term" value="F:oxidoreductase activity"/>
    <property type="evidence" value="ECO:0007669"/>
    <property type="project" value="InterPro"/>
</dbReference>
<dbReference type="InterPro" id="IPR051796">
    <property type="entry name" value="ISF_SsuE-like"/>
</dbReference>
<feature type="domain" description="NADPH-dependent FMN reductase-like" evidence="4">
    <location>
        <begin position="23"/>
        <end position="177"/>
    </location>
</feature>
<organism evidence="5 6">
    <name type="scientific">Spirilliplanes yamanashiensis</name>
    <dbReference type="NCBI Taxonomy" id="42233"/>
    <lineage>
        <taxon>Bacteria</taxon>
        <taxon>Bacillati</taxon>
        <taxon>Actinomycetota</taxon>
        <taxon>Actinomycetes</taxon>
        <taxon>Micromonosporales</taxon>
        <taxon>Micromonosporaceae</taxon>
        <taxon>Spirilliplanes</taxon>
    </lineage>
</organism>
<dbReference type="SUPFAM" id="SSF52218">
    <property type="entry name" value="Flavoproteins"/>
    <property type="match status" value="1"/>
</dbReference>
<dbReference type="InterPro" id="IPR005025">
    <property type="entry name" value="FMN_Rdtase-like_dom"/>
</dbReference>
<keyword evidence="1" id="KW-0285">Flavoprotein</keyword>
<dbReference type="EMBL" id="BOOY01000006">
    <property type="protein sequence ID" value="GIJ01887.1"/>
    <property type="molecule type" value="Genomic_DNA"/>
</dbReference>
<dbReference type="RefSeq" id="WP_203937201.1">
    <property type="nucleotide sequence ID" value="NZ_BAAAGJ010000005.1"/>
</dbReference>
<proteinExistence type="predicted"/>
<evidence type="ECO:0000256" key="2">
    <source>
        <dbReference type="ARBA" id="ARBA00022643"/>
    </source>
</evidence>
<evidence type="ECO:0000256" key="3">
    <source>
        <dbReference type="SAM" id="MobiDB-lite"/>
    </source>
</evidence>
<evidence type="ECO:0000256" key="1">
    <source>
        <dbReference type="ARBA" id="ARBA00022630"/>
    </source>
</evidence>
<comment type="caution">
    <text evidence="5">The sequence shown here is derived from an EMBL/GenBank/DDBJ whole genome shotgun (WGS) entry which is preliminary data.</text>
</comment>
<dbReference type="Pfam" id="PF03358">
    <property type="entry name" value="FMN_red"/>
    <property type="match status" value="1"/>
</dbReference>
<dbReference type="Proteomes" id="UP000652013">
    <property type="component" value="Unassembled WGS sequence"/>
</dbReference>